<organism evidence="1 2">
    <name type="scientific">Tolypothrix tenuis PCC 7101</name>
    <dbReference type="NCBI Taxonomy" id="231146"/>
    <lineage>
        <taxon>Bacteria</taxon>
        <taxon>Bacillati</taxon>
        <taxon>Cyanobacteriota</taxon>
        <taxon>Cyanophyceae</taxon>
        <taxon>Nostocales</taxon>
        <taxon>Tolypothrichaceae</taxon>
        <taxon>Tolypothrix</taxon>
    </lineage>
</organism>
<dbReference type="Proteomes" id="UP000218785">
    <property type="component" value="Chromosome"/>
</dbReference>
<evidence type="ECO:0008006" key="3">
    <source>
        <dbReference type="Google" id="ProtNLM"/>
    </source>
</evidence>
<dbReference type="RefSeq" id="WP_190445976.1">
    <property type="nucleotide sequence ID" value="NZ_CAWNJS010000001.1"/>
</dbReference>
<dbReference type="AlphaFoldDB" id="A0A1Z4MTM6"/>
<evidence type="ECO:0000313" key="1">
    <source>
        <dbReference type="EMBL" id="BAY96817.1"/>
    </source>
</evidence>
<keyword evidence="2" id="KW-1185">Reference proteome</keyword>
<protein>
    <recommendedName>
        <fullName evidence="3">SAM-dependent methyltransferase</fullName>
    </recommendedName>
</protein>
<proteinExistence type="predicted"/>
<name>A0A1Z4MTM6_9CYAN</name>
<gene>
    <name evidence="1" type="ORF">NIES37_07540</name>
</gene>
<evidence type="ECO:0000313" key="2">
    <source>
        <dbReference type="Proteomes" id="UP000218785"/>
    </source>
</evidence>
<reference evidence="1 2" key="1">
    <citation type="submission" date="2017-06" db="EMBL/GenBank/DDBJ databases">
        <title>Genome sequencing of cyanobaciteial culture collection at National Institute for Environmental Studies (NIES).</title>
        <authorList>
            <person name="Hirose Y."/>
            <person name="Shimura Y."/>
            <person name="Fujisawa T."/>
            <person name="Nakamura Y."/>
            <person name="Kawachi M."/>
        </authorList>
    </citation>
    <scope>NUCLEOTIDE SEQUENCE [LARGE SCALE GENOMIC DNA]</scope>
    <source>
        <strain evidence="1 2">NIES-37</strain>
    </source>
</reference>
<accession>A0A1Z4MTM6</accession>
<dbReference type="EMBL" id="AP018248">
    <property type="protein sequence ID" value="BAY96817.1"/>
    <property type="molecule type" value="Genomic_DNA"/>
</dbReference>
<sequence length="202" mass="23483">MQRQKIIGIGDGPASFNAEMNLLVKNVISVDPLYQFSAKEILARFNEVVDSIIDQVKATPNNWVWSYHKSPDDLRHHRLKVIEKFIADYEFGKQNRRYITGELPSLNYQSQEFDLALCSHFLFLYSEHFDYDFHLNSVAEMLRIAQEIRIFPLLTLMSKPSPYLDEIVKHYTSAGYSVEIAKVDYELQLGGNMMLKIARKDN</sequence>
<dbReference type="KEGG" id="ttq:NIES37_07540"/>